<evidence type="ECO:0000313" key="2">
    <source>
        <dbReference type="EMBL" id="RUR29476.1"/>
    </source>
</evidence>
<organism evidence="2 3">
    <name type="scientific">Vreelandella andesensis</name>
    <dbReference type="NCBI Taxonomy" id="447567"/>
    <lineage>
        <taxon>Bacteria</taxon>
        <taxon>Pseudomonadati</taxon>
        <taxon>Pseudomonadota</taxon>
        <taxon>Gammaproteobacteria</taxon>
        <taxon>Oceanospirillales</taxon>
        <taxon>Halomonadaceae</taxon>
        <taxon>Vreelandella</taxon>
    </lineage>
</organism>
<dbReference type="AlphaFoldDB" id="A0A3S0YTZ5"/>
<protein>
    <submittedName>
        <fullName evidence="2">Uncharacterized protein</fullName>
    </submittedName>
</protein>
<proteinExistence type="predicted"/>
<feature type="transmembrane region" description="Helical" evidence="1">
    <location>
        <begin position="21"/>
        <end position="45"/>
    </location>
</feature>
<keyword evidence="1" id="KW-1133">Transmembrane helix</keyword>
<keyword evidence="3" id="KW-1185">Reference proteome</keyword>
<gene>
    <name evidence="2" type="ORF">ELY33_12720</name>
</gene>
<dbReference type="Proteomes" id="UP000287336">
    <property type="component" value="Unassembled WGS sequence"/>
</dbReference>
<dbReference type="EMBL" id="RZHG01000022">
    <property type="protein sequence ID" value="RUR29476.1"/>
    <property type="molecule type" value="Genomic_DNA"/>
</dbReference>
<name>A0A3S0YTZ5_9GAMM</name>
<dbReference type="RefSeq" id="WP_126948289.1">
    <property type="nucleotide sequence ID" value="NZ_RZHG01000022.1"/>
</dbReference>
<accession>A0A3S0YTZ5</accession>
<sequence>MDVSVNTQEQIVKSFSAWMPMVLVALILYGALFAGLTIWGLMQFFGMEQAVAQTVGLPSGVLLLGGLFYIYVKWLTRSLASYQLSLSDKQLIVKGISGRRTIEHELPVGNVKKIHIGTHMHTMQKPTYGQGGAKSKAASRLTFVLSNGDYFKLDFAMNAFDNESLYDFLAAMKRKGVDINLHG</sequence>
<feature type="transmembrane region" description="Helical" evidence="1">
    <location>
        <begin position="51"/>
        <end position="72"/>
    </location>
</feature>
<reference evidence="2 3" key="1">
    <citation type="submission" date="2018-12" db="EMBL/GenBank/DDBJ databases">
        <title>three novel Halomonas strain isolated from plants.</title>
        <authorList>
            <person name="Sun C."/>
        </authorList>
    </citation>
    <scope>NUCLEOTIDE SEQUENCE [LARGE SCALE GENOMIC DNA]</scope>
    <source>
        <strain evidence="2 3">DSM 19434</strain>
    </source>
</reference>
<keyword evidence="1" id="KW-0472">Membrane</keyword>
<comment type="caution">
    <text evidence="2">The sequence shown here is derived from an EMBL/GenBank/DDBJ whole genome shotgun (WGS) entry which is preliminary data.</text>
</comment>
<keyword evidence="1" id="KW-0812">Transmembrane</keyword>
<dbReference type="OrthoDB" id="9778516at2"/>
<evidence type="ECO:0000256" key="1">
    <source>
        <dbReference type="SAM" id="Phobius"/>
    </source>
</evidence>
<evidence type="ECO:0000313" key="3">
    <source>
        <dbReference type="Proteomes" id="UP000287336"/>
    </source>
</evidence>